<feature type="domain" description="DNA2/NAM7 helicase-like C-terminal" evidence="1">
    <location>
        <begin position="859"/>
        <end position="1027"/>
    </location>
</feature>
<dbReference type="InterPro" id="IPR027417">
    <property type="entry name" value="P-loop_NTPase"/>
</dbReference>
<dbReference type="RefSeq" id="WP_090248086.1">
    <property type="nucleotide sequence ID" value="NZ_FPAS01000002.1"/>
</dbReference>
<dbReference type="InterPro" id="IPR047187">
    <property type="entry name" value="SF1_C_Upf1"/>
</dbReference>
<keyword evidence="2" id="KW-0347">Helicase</keyword>
<dbReference type="InterPro" id="IPR045055">
    <property type="entry name" value="DNA2/NAM7-like"/>
</dbReference>
<keyword evidence="3" id="KW-1185">Reference proteome</keyword>
<organism evidence="2 3">
    <name type="scientific">Lishizhenia tianjinensis</name>
    <dbReference type="NCBI Taxonomy" id="477690"/>
    <lineage>
        <taxon>Bacteria</taxon>
        <taxon>Pseudomonadati</taxon>
        <taxon>Bacteroidota</taxon>
        <taxon>Flavobacteriia</taxon>
        <taxon>Flavobacteriales</taxon>
        <taxon>Crocinitomicaceae</taxon>
        <taxon>Lishizhenia</taxon>
    </lineage>
</organism>
<dbReference type="CDD" id="cd18808">
    <property type="entry name" value="SF1_C_Upf1"/>
    <property type="match status" value="1"/>
</dbReference>
<dbReference type="GO" id="GO:0004386">
    <property type="term" value="F:helicase activity"/>
    <property type="evidence" value="ECO:0007669"/>
    <property type="project" value="UniProtKB-KW"/>
</dbReference>
<gene>
    <name evidence="2" type="ORF">SAMN05216474_1627</name>
</gene>
<dbReference type="PANTHER" id="PTHR10887">
    <property type="entry name" value="DNA2/NAM7 HELICASE FAMILY"/>
    <property type="match status" value="1"/>
</dbReference>
<dbReference type="Proteomes" id="UP000236454">
    <property type="component" value="Unassembled WGS sequence"/>
</dbReference>
<keyword evidence="2" id="KW-0547">Nucleotide-binding</keyword>
<dbReference type="PANTHER" id="PTHR10887:SF495">
    <property type="entry name" value="HELICASE SENATAXIN ISOFORM X1-RELATED"/>
    <property type="match status" value="1"/>
</dbReference>
<sequence length="1112" mass="128613">MTLQNEIQNWAQQKITQSTKDPLVNFACVKNSLNLKSELKFEFKSVARKLFLEAEDFRKNSGVETLCFVEHLVKWHWKGEEILTPIFLTHVSYKKVELGNCIVFTPQPESNFINPFLQSIFRLQEEDTLEDVKSAFNREGIAFEIHETSELANVHPYRINILRELQAMAEMEINPSALSQIMGHDKNEAKEFAFQEALLTNADADQIKVFKTLENEDVVLQGPPGTGKSQTITNVLAKALGQGCSALLSSEKSVALTVIYEKFKAADLHHFLCFYKGKQHKKVFVQQLKEAWLFLENHVETKVSCLQISELEIQQLDNRLARLNSPTAIGGMSWWNFKELLGDRSLDEVEADDKLPDLKDWMACKEEINFFLQDEFFKVHKSWADLPLLVFEGEAQLNDFIQNLEKTKTKLELLFGKELSIKEVQDQIRYSDFIHLFFYDEQLIPKELLVKESAQQKAFYRTYNSYSKLVDEQALLLKERDNWKKNISLSEIHAFIDFVESEKGLRFSHFRVKNKLKKLTHLHYEAIPGGLQNLKRLEEVEAKLVELKAKLRKQNLPEEINHLRSLKNTVDRSKSTDDNVLKSIIALTDDERIDLHKKSGEYRDLRQFFRNYFQVVENDKNCIAHCDELLQTLPFCFTVLPRIQRLDKAAKYAYKHYENLEGIELRVVKTAWLKFKHLNPDLAQFDGEDLNQSLQRITEHIAEEQHTFTEVLKDKQKAKFEAFNNLLSTPAAKLSEEEKVLKRELRIGKKILINEFGKTRRHKSLLELMTSEARHWMKAIQPIFLLNTFQVADTLPLEQNLLDLLVLDEASQIPFTHALGSVFRAKRCLITGDSQQMSPSMYFERDTEEGDILHHASFQLKSLHLKHHYRSKHSELITFSNRHFYANELQVFPSPATKVPAIEVVDLVGAMMEKGNKIEAQALAEYVGKLIAAGQKDLGIVCFNEKQLKLLYKTFTPEQLIYLEDEANNCFIKTLEKVQGDECRHLIISTTYAPNKDGEFAMRFGPLNKVGGEKRLNVLMTRAQERITCFRSFAAKDMKLSTNTGVETLRKLMTYLEAYKYDGNIQLAEYLEQTADNTLCVDVKKTAHLDSRELLTQHTVLSARGWSLSYRL</sequence>
<keyword evidence="2" id="KW-0067">ATP-binding</keyword>
<protein>
    <submittedName>
        <fullName evidence="2">Superfamily I DNA and/or RNA helicase</fullName>
    </submittedName>
</protein>
<evidence type="ECO:0000313" key="2">
    <source>
        <dbReference type="EMBL" id="SFT66273.1"/>
    </source>
</evidence>
<keyword evidence="2" id="KW-0378">Hydrolase</keyword>
<proteinExistence type="predicted"/>
<dbReference type="AlphaFoldDB" id="A0A1I6ZUC2"/>
<dbReference type="OrthoDB" id="9757917at2"/>
<name>A0A1I6ZUC2_9FLAO</name>
<dbReference type="Gene3D" id="3.40.50.300">
    <property type="entry name" value="P-loop containing nucleotide triphosphate hydrolases"/>
    <property type="match status" value="3"/>
</dbReference>
<dbReference type="SUPFAM" id="SSF52540">
    <property type="entry name" value="P-loop containing nucleoside triphosphate hydrolases"/>
    <property type="match status" value="1"/>
</dbReference>
<evidence type="ECO:0000259" key="1">
    <source>
        <dbReference type="Pfam" id="PF13087"/>
    </source>
</evidence>
<reference evidence="2 3" key="1">
    <citation type="submission" date="2016-10" db="EMBL/GenBank/DDBJ databases">
        <authorList>
            <person name="de Groot N.N."/>
        </authorList>
    </citation>
    <scope>NUCLEOTIDE SEQUENCE [LARGE SCALE GENOMIC DNA]</scope>
    <source>
        <strain evidence="2 3">CGMCC 1.7005</strain>
    </source>
</reference>
<dbReference type="EMBL" id="FPAS01000002">
    <property type="protein sequence ID" value="SFT66273.1"/>
    <property type="molecule type" value="Genomic_DNA"/>
</dbReference>
<accession>A0A1I6ZUC2</accession>
<dbReference type="InterPro" id="IPR041679">
    <property type="entry name" value="DNA2/NAM7-like_C"/>
</dbReference>
<evidence type="ECO:0000313" key="3">
    <source>
        <dbReference type="Proteomes" id="UP000236454"/>
    </source>
</evidence>
<dbReference type="Pfam" id="PF13087">
    <property type="entry name" value="AAA_12"/>
    <property type="match status" value="1"/>
</dbReference>